<dbReference type="RefSeq" id="WP_066988227.1">
    <property type="nucleotide sequence ID" value="NZ_LUUI01000170.1"/>
</dbReference>
<sequence length="314" mass="35735">MINNNYCHDVSAVLVTYNPSFEDLKSAIHAVSSQVSDIFIVDNASSSFLLHWFDEFNNCQSAAKIHILQQENNLGIAAAHNIGIRQAVALGAKYVLLLDQDSQVASEMVVQLRSAFYELSEQQGIQIAALGPQYQDVENGVLSDFIHTGLFSSHIVRTDNPNIVDADFLVSSGSLIPVSAFEIVGMMDESLFIDGVDTEWCFRAKSKGFQIFGLYGALMTHSLGERRKEIPWFWRKRTVSVHKPFRYYYMIRNSILLYRREYMPWRWIFADIARCVKVVLFFSLTAENRITFLRMVYLGIIDGLTCKSGKRNDL</sequence>
<dbReference type="Pfam" id="PF00535">
    <property type="entry name" value="Glycos_transf_2"/>
    <property type="match status" value="1"/>
</dbReference>
<dbReference type="PANTHER" id="PTHR43179">
    <property type="entry name" value="RHAMNOSYLTRANSFERASE WBBL"/>
    <property type="match status" value="1"/>
</dbReference>
<dbReference type="OrthoDB" id="9771846at2"/>
<reference evidence="5 6" key="1">
    <citation type="submission" date="2016-03" db="EMBL/GenBank/DDBJ databases">
        <authorList>
            <person name="Ploux O."/>
        </authorList>
    </citation>
    <scope>NUCLEOTIDE SEQUENCE [LARGE SCALE GENOMIC DNA]</scope>
    <source>
        <strain evidence="5 6">R-45370</strain>
    </source>
</reference>
<evidence type="ECO:0000259" key="4">
    <source>
        <dbReference type="Pfam" id="PF00535"/>
    </source>
</evidence>
<dbReference type="CDD" id="cd02526">
    <property type="entry name" value="GT2_RfbF_like"/>
    <property type="match status" value="1"/>
</dbReference>
<dbReference type="SUPFAM" id="SSF53448">
    <property type="entry name" value="Nucleotide-diphospho-sugar transferases"/>
    <property type="match status" value="1"/>
</dbReference>
<dbReference type="GO" id="GO:0016757">
    <property type="term" value="F:glycosyltransferase activity"/>
    <property type="evidence" value="ECO:0007669"/>
    <property type="project" value="UniProtKB-KW"/>
</dbReference>
<protein>
    <recommendedName>
        <fullName evidence="4">Glycosyltransferase 2-like domain-containing protein</fullName>
    </recommendedName>
</protein>
<dbReference type="NCBIfam" id="TIGR01556">
    <property type="entry name" value="rhamnosyltran"/>
    <property type="match status" value="1"/>
</dbReference>
<evidence type="ECO:0000313" key="6">
    <source>
        <dbReference type="Proteomes" id="UP000078476"/>
    </source>
</evidence>
<feature type="domain" description="Glycosyltransferase 2-like" evidence="4">
    <location>
        <begin position="11"/>
        <end position="112"/>
    </location>
</feature>
<dbReference type="Gene3D" id="3.90.550.10">
    <property type="entry name" value="Spore Coat Polysaccharide Biosynthesis Protein SpsA, Chain A"/>
    <property type="match status" value="1"/>
</dbReference>
<evidence type="ECO:0000256" key="1">
    <source>
        <dbReference type="ARBA" id="ARBA00006739"/>
    </source>
</evidence>
<dbReference type="AlphaFoldDB" id="A0A177MV98"/>
<keyword evidence="2" id="KW-0328">Glycosyltransferase</keyword>
<dbReference type="Proteomes" id="UP000078476">
    <property type="component" value="Unassembled WGS sequence"/>
</dbReference>
<dbReference type="EMBL" id="LUUI01000170">
    <property type="protein sequence ID" value="OAI09636.1"/>
    <property type="molecule type" value="Genomic_DNA"/>
</dbReference>
<dbReference type="PANTHER" id="PTHR43179:SF12">
    <property type="entry name" value="GALACTOFURANOSYLTRANSFERASE GLFT2"/>
    <property type="match status" value="1"/>
</dbReference>
<accession>A0A177MV98</accession>
<evidence type="ECO:0000256" key="2">
    <source>
        <dbReference type="ARBA" id="ARBA00022676"/>
    </source>
</evidence>
<organism evidence="5 6">
    <name type="scientific">Methylomonas lenta</name>
    <dbReference type="NCBI Taxonomy" id="980561"/>
    <lineage>
        <taxon>Bacteria</taxon>
        <taxon>Pseudomonadati</taxon>
        <taxon>Pseudomonadota</taxon>
        <taxon>Gammaproteobacteria</taxon>
        <taxon>Methylococcales</taxon>
        <taxon>Methylococcaceae</taxon>
        <taxon>Methylomonas</taxon>
    </lineage>
</organism>
<keyword evidence="3" id="KW-0808">Transferase</keyword>
<keyword evidence="6" id="KW-1185">Reference proteome</keyword>
<evidence type="ECO:0000313" key="5">
    <source>
        <dbReference type="EMBL" id="OAI09636.1"/>
    </source>
</evidence>
<dbReference type="InterPro" id="IPR001173">
    <property type="entry name" value="Glyco_trans_2-like"/>
</dbReference>
<dbReference type="STRING" id="980561.A1359_18640"/>
<proteinExistence type="inferred from homology"/>
<dbReference type="InterPro" id="IPR006446">
    <property type="entry name" value="RhaTrfase"/>
</dbReference>
<comment type="caution">
    <text evidence="5">The sequence shown here is derived from an EMBL/GenBank/DDBJ whole genome shotgun (WGS) entry which is preliminary data.</text>
</comment>
<name>A0A177MV98_9GAMM</name>
<dbReference type="InterPro" id="IPR029044">
    <property type="entry name" value="Nucleotide-diphossugar_trans"/>
</dbReference>
<evidence type="ECO:0000256" key="3">
    <source>
        <dbReference type="ARBA" id="ARBA00022679"/>
    </source>
</evidence>
<gene>
    <name evidence="5" type="ORF">A1359_18640</name>
</gene>
<comment type="similarity">
    <text evidence="1">Belongs to the glycosyltransferase 2 family.</text>
</comment>